<evidence type="ECO:0000313" key="2">
    <source>
        <dbReference type="EMBL" id="MDQ0437185.1"/>
    </source>
</evidence>
<feature type="chain" id="PRO_5045684615" description="Sulfur globule protein" evidence="1">
    <location>
        <begin position="30"/>
        <end position="90"/>
    </location>
</feature>
<evidence type="ECO:0000313" key="3">
    <source>
        <dbReference type="Proteomes" id="UP001241603"/>
    </source>
</evidence>
<dbReference type="Proteomes" id="UP001241603">
    <property type="component" value="Unassembled WGS sequence"/>
</dbReference>
<dbReference type="RefSeq" id="WP_266348117.1">
    <property type="nucleotide sequence ID" value="NZ_JAPKNG010000002.1"/>
</dbReference>
<dbReference type="EMBL" id="JAUSVO010000002">
    <property type="protein sequence ID" value="MDQ0437185.1"/>
    <property type="molecule type" value="Genomic_DNA"/>
</dbReference>
<proteinExistence type="predicted"/>
<protein>
    <recommendedName>
        <fullName evidence="4">Sulfur globule protein</fullName>
    </recommendedName>
</protein>
<sequence length="90" mass="9932">MLKTTLIAAATTLAIAAGSLTAMTGTASAQPYHNGPYWHGGGPGGPGWGHRPHRVCKPVFRSVKVRGYQGWYWKRVVVGERCFWSNGYRW</sequence>
<keyword evidence="3" id="KW-1185">Reference proteome</keyword>
<organism evidence="2 3">
    <name type="scientific">Kaistia dalseonensis</name>
    <dbReference type="NCBI Taxonomy" id="410840"/>
    <lineage>
        <taxon>Bacteria</taxon>
        <taxon>Pseudomonadati</taxon>
        <taxon>Pseudomonadota</taxon>
        <taxon>Alphaproteobacteria</taxon>
        <taxon>Hyphomicrobiales</taxon>
        <taxon>Kaistiaceae</taxon>
        <taxon>Kaistia</taxon>
    </lineage>
</organism>
<accession>A0ABU0H5Y7</accession>
<gene>
    <name evidence="2" type="ORF">QO014_001570</name>
</gene>
<comment type="caution">
    <text evidence="2">The sequence shown here is derived from an EMBL/GenBank/DDBJ whole genome shotgun (WGS) entry which is preliminary data.</text>
</comment>
<feature type="signal peptide" evidence="1">
    <location>
        <begin position="1"/>
        <end position="29"/>
    </location>
</feature>
<name>A0ABU0H5Y7_9HYPH</name>
<reference evidence="2 3" key="1">
    <citation type="submission" date="2023-07" db="EMBL/GenBank/DDBJ databases">
        <title>Genomic Encyclopedia of Type Strains, Phase IV (KMG-IV): sequencing the most valuable type-strain genomes for metagenomic binning, comparative biology and taxonomic classification.</title>
        <authorList>
            <person name="Goeker M."/>
        </authorList>
    </citation>
    <scope>NUCLEOTIDE SEQUENCE [LARGE SCALE GENOMIC DNA]</scope>
    <source>
        <strain evidence="2 3">B6-8</strain>
    </source>
</reference>
<evidence type="ECO:0000256" key="1">
    <source>
        <dbReference type="SAM" id="SignalP"/>
    </source>
</evidence>
<keyword evidence="1" id="KW-0732">Signal</keyword>
<evidence type="ECO:0008006" key="4">
    <source>
        <dbReference type="Google" id="ProtNLM"/>
    </source>
</evidence>